<dbReference type="Gene3D" id="3.40.50.2300">
    <property type="match status" value="1"/>
</dbReference>
<reference evidence="5" key="2">
    <citation type="submission" date="2019-01" db="EMBL/GenBank/DDBJ databases">
        <title>Genome sequence of Desulfonema ishimotonii strain Tokyo 01.</title>
        <authorList>
            <person name="Fukui M."/>
        </authorList>
    </citation>
    <scope>NUCLEOTIDE SEQUENCE [LARGE SCALE GENOMIC DNA]</scope>
    <source>
        <strain evidence="5">Tokyo 01</strain>
    </source>
</reference>
<dbReference type="AlphaFoldDB" id="A0A401FZE7"/>
<accession>A0A401FZE7</accession>
<dbReference type="InterPro" id="IPR050595">
    <property type="entry name" value="Bact_response_regulator"/>
</dbReference>
<feature type="domain" description="Response regulatory" evidence="3">
    <location>
        <begin position="2"/>
        <end position="118"/>
    </location>
</feature>
<name>A0A401FZE7_9BACT</name>
<protein>
    <submittedName>
        <fullName evidence="4">Response regulator</fullName>
    </submittedName>
</protein>
<dbReference type="PANTHER" id="PTHR44591:SF3">
    <property type="entry name" value="RESPONSE REGULATORY DOMAIN-CONTAINING PROTEIN"/>
    <property type="match status" value="1"/>
</dbReference>
<dbReference type="EMBL" id="BEXT01000001">
    <property type="protein sequence ID" value="GBC62359.1"/>
    <property type="molecule type" value="Genomic_DNA"/>
</dbReference>
<feature type="modified residue" description="4-aspartylphosphate" evidence="2">
    <location>
        <position position="53"/>
    </location>
</feature>
<comment type="caution">
    <text evidence="4">The sequence shown here is derived from an EMBL/GenBank/DDBJ whole genome shotgun (WGS) entry which is preliminary data.</text>
</comment>
<dbReference type="CDD" id="cd00156">
    <property type="entry name" value="REC"/>
    <property type="match status" value="1"/>
</dbReference>
<dbReference type="SMART" id="SM00448">
    <property type="entry name" value="REC"/>
    <property type="match status" value="1"/>
</dbReference>
<dbReference type="GO" id="GO:0000160">
    <property type="term" value="P:phosphorelay signal transduction system"/>
    <property type="evidence" value="ECO:0007669"/>
    <property type="project" value="InterPro"/>
</dbReference>
<sequence length="144" mass="16396">MDILIVDNDRVYIDFISQMLLKWGHRVESVETGRAARSLAWAENRFFGLVFLDIGLPDIPGYTLITEFKTKWDQTSIIAMTARSSIELERKVRGYGIAYYMAKPFSVDELTALVSHISRRQRGKHLPEQSLSGCMIEKGPVVSE</sequence>
<dbReference type="PROSITE" id="PS50110">
    <property type="entry name" value="RESPONSE_REGULATORY"/>
    <property type="match status" value="1"/>
</dbReference>
<evidence type="ECO:0000259" key="3">
    <source>
        <dbReference type="PROSITE" id="PS50110"/>
    </source>
</evidence>
<keyword evidence="5" id="KW-1185">Reference proteome</keyword>
<dbReference type="PANTHER" id="PTHR44591">
    <property type="entry name" value="STRESS RESPONSE REGULATOR PROTEIN 1"/>
    <property type="match status" value="1"/>
</dbReference>
<gene>
    <name evidence="4" type="ORF">DENIS_3331</name>
</gene>
<dbReference type="SUPFAM" id="SSF52172">
    <property type="entry name" value="CheY-like"/>
    <property type="match status" value="1"/>
</dbReference>
<dbReference type="Pfam" id="PF00072">
    <property type="entry name" value="Response_reg"/>
    <property type="match status" value="1"/>
</dbReference>
<evidence type="ECO:0000256" key="2">
    <source>
        <dbReference type="PROSITE-ProRule" id="PRU00169"/>
    </source>
</evidence>
<evidence type="ECO:0000313" key="5">
    <source>
        <dbReference type="Proteomes" id="UP000288096"/>
    </source>
</evidence>
<evidence type="ECO:0000313" key="4">
    <source>
        <dbReference type="EMBL" id="GBC62359.1"/>
    </source>
</evidence>
<dbReference type="InterPro" id="IPR011006">
    <property type="entry name" value="CheY-like_superfamily"/>
</dbReference>
<keyword evidence="1 2" id="KW-0597">Phosphoprotein</keyword>
<dbReference type="Proteomes" id="UP000288096">
    <property type="component" value="Unassembled WGS sequence"/>
</dbReference>
<organism evidence="4 5">
    <name type="scientific">Desulfonema ishimotonii</name>
    <dbReference type="NCBI Taxonomy" id="45657"/>
    <lineage>
        <taxon>Bacteria</taxon>
        <taxon>Pseudomonadati</taxon>
        <taxon>Thermodesulfobacteriota</taxon>
        <taxon>Desulfobacteria</taxon>
        <taxon>Desulfobacterales</taxon>
        <taxon>Desulfococcaceae</taxon>
        <taxon>Desulfonema</taxon>
    </lineage>
</organism>
<proteinExistence type="predicted"/>
<reference evidence="5" key="1">
    <citation type="submission" date="2017-11" db="EMBL/GenBank/DDBJ databases">
        <authorList>
            <person name="Watanabe M."/>
            <person name="Kojima H."/>
        </authorList>
    </citation>
    <scope>NUCLEOTIDE SEQUENCE [LARGE SCALE GENOMIC DNA]</scope>
    <source>
        <strain evidence="5">Tokyo 01</strain>
    </source>
</reference>
<dbReference type="InterPro" id="IPR001789">
    <property type="entry name" value="Sig_transdc_resp-reg_receiver"/>
</dbReference>
<evidence type="ECO:0000256" key="1">
    <source>
        <dbReference type="ARBA" id="ARBA00022553"/>
    </source>
</evidence>